<evidence type="ECO:0000313" key="2">
    <source>
        <dbReference type="EMBL" id="QJA82001.1"/>
    </source>
</evidence>
<sequence length="89" mass="9553">MKIPEFYPTKQGRPQSVAPVDLDAGQSFQQDSLGDTVLAMIRFLFTPTIDGGHLGDTPDACVAASIRNETGDLTEAMDYLYADLDGGTL</sequence>
<dbReference type="EMBL" id="MT142476">
    <property type="protein sequence ID" value="QJA82001.1"/>
    <property type="molecule type" value="Genomic_DNA"/>
</dbReference>
<organism evidence="2">
    <name type="scientific">viral metagenome</name>
    <dbReference type="NCBI Taxonomy" id="1070528"/>
    <lineage>
        <taxon>unclassified sequences</taxon>
        <taxon>metagenomes</taxon>
        <taxon>organismal metagenomes</taxon>
    </lineage>
</organism>
<name>A0A6M3KK39_9ZZZZ</name>
<proteinExistence type="predicted"/>
<reference evidence="2" key="1">
    <citation type="submission" date="2020-03" db="EMBL/GenBank/DDBJ databases">
        <title>The deep terrestrial virosphere.</title>
        <authorList>
            <person name="Holmfeldt K."/>
            <person name="Nilsson E."/>
            <person name="Simone D."/>
            <person name="Lopez-Fernandez M."/>
            <person name="Wu X."/>
            <person name="de Brujin I."/>
            <person name="Lundin D."/>
            <person name="Andersson A."/>
            <person name="Bertilsson S."/>
            <person name="Dopson M."/>
        </authorList>
    </citation>
    <scope>NUCLEOTIDE SEQUENCE</scope>
    <source>
        <strain evidence="2">MM415A00456</strain>
        <strain evidence="1">MM415B01580</strain>
    </source>
</reference>
<dbReference type="EMBL" id="MT141287">
    <property type="protein sequence ID" value="QJA57695.1"/>
    <property type="molecule type" value="Genomic_DNA"/>
</dbReference>
<accession>A0A6M3KK39</accession>
<protein>
    <submittedName>
        <fullName evidence="2">Uncharacterized protein</fullName>
    </submittedName>
</protein>
<evidence type="ECO:0000313" key="1">
    <source>
        <dbReference type="EMBL" id="QJA57695.1"/>
    </source>
</evidence>
<gene>
    <name evidence="2" type="ORF">MM415A00456_0032</name>
    <name evidence="1" type="ORF">MM415B01580_0016</name>
</gene>
<dbReference type="AlphaFoldDB" id="A0A6M3KK39"/>